<dbReference type="Proteomes" id="UP000093355">
    <property type="component" value="Unassembled WGS sequence"/>
</dbReference>
<protein>
    <submittedName>
        <fullName evidence="1">Uncharacterized protein</fullName>
    </submittedName>
</protein>
<accession>A0A1B9NGN6</accession>
<dbReference type="RefSeq" id="WP_067023249.1">
    <property type="nucleotide sequence ID" value="NZ_CP038256.1"/>
</dbReference>
<organism evidence="1 2">
    <name type="scientific">Microbacterium sediminis</name>
    <dbReference type="NCBI Taxonomy" id="904291"/>
    <lineage>
        <taxon>Bacteria</taxon>
        <taxon>Bacillati</taxon>
        <taxon>Actinomycetota</taxon>
        <taxon>Actinomycetes</taxon>
        <taxon>Micrococcales</taxon>
        <taxon>Microbacteriaceae</taxon>
        <taxon>Microbacterium</taxon>
    </lineage>
</organism>
<dbReference type="InterPro" id="IPR010281">
    <property type="entry name" value="DUF885"/>
</dbReference>
<evidence type="ECO:0000313" key="1">
    <source>
        <dbReference type="EMBL" id="OCG75733.1"/>
    </source>
</evidence>
<dbReference type="OrthoDB" id="9760040at2"/>
<proteinExistence type="predicted"/>
<name>A0A1B9NGN6_9MICO</name>
<dbReference type="PANTHER" id="PTHR33361:SF2">
    <property type="entry name" value="DUF885 DOMAIN-CONTAINING PROTEIN"/>
    <property type="match status" value="1"/>
</dbReference>
<evidence type="ECO:0000313" key="2">
    <source>
        <dbReference type="Proteomes" id="UP000093355"/>
    </source>
</evidence>
<sequence>MTERTPTPIDRIADAWVDTLAVRKPELATYIGRPEGQDRFADYSPEGLEADAVAARETLAQLRAATPVDDVDRVTQQDLGDDLALDLELHEAGWPLRDLNVIASPSQEIRNVFDLMPTDGVEDWATIARRMAAVPDALAGYIETLRAGIAAGVVPAVRQVREVVGQIDRYIADDGFFATLAAQAAPGEGELPASLRADLDGGQRAAREAYSGLQAFLRDELAPAAGEGDGVGRELYALHSRRFLGAVIDLDETYEWGVEELARMVAEQERIADQIVPGATVEEAIAFLEKDDSRKLHGTDALREWMQRTSDAAVAELGRTHFDIPEPVRRLECMIAPTQEGGIYYTGPTDDFSRPGRMWWSVPEGVTEFDTWRELTTVYHEGVPGHHLQIGQATYNRAELNSWRRLLAGSSGHAEGWALYAERLMEQLGYLDDPADRLGMLDGQRMRAARVVLDIGVHLGKQRPDGAGAWDADFALDFMRRNVNMDDGFVRFEVNRYLGWPGQAPSYKVGQRIWEQVRDAYQAAQGAEFSMKEFHKRALDLGGVGLDTLRTALVG</sequence>
<dbReference type="STRING" id="904291.A7J15_01395"/>
<dbReference type="AlphaFoldDB" id="A0A1B9NGN6"/>
<dbReference type="Pfam" id="PF05960">
    <property type="entry name" value="DUF885"/>
    <property type="match status" value="1"/>
</dbReference>
<keyword evidence="2" id="KW-1185">Reference proteome</keyword>
<comment type="caution">
    <text evidence="1">The sequence shown here is derived from an EMBL/GenBank/DDBJ whole genome shotgun (WGS) entry which is preliminary data.</text>
</comment>
<gene>
    <name evidence="1" type="ORF">A7J15_01395</name>
</gene>
<dbReference type="EMBL" id="LXMD01000012">
    <property type="protein sequence ID" value="OCG75733.1"/>
    <property type="molecule type" value="Genomic_DNA"/>
</dbReference>
<dbReference type="PANTHER" id="PTHR33361">
    <property type="entry name" value="GLR0591 PROTEIN"/>
    <property type="match status" value="1"/>
</dbReference>
<reference evidence="1 2" key="1">
    <citation type="submission" date="2016-05" db="EMBL/GenBank/DDBJ databases">
        <authorList>
            <person name="Lavstsen T."/>
            <person name="Jespersen J.S."/>
        </authorList>
    </citation>
    <scope>NUCLEOTIDE SEQUENCE [LARGE SCALE GENOMIC DNA]</scope>
    <source>
        <strain evidence="1 2">YLB-01</strain>
    </source>
</reference>